<keyword evidence="1" id="KW-0812">Transmembrane</keyword>
<dbReference type="EMBL" id="JAKWBL010000004">
    <property type="protein sequence ID" value="MCH5600632.1"/>
    <property type="molecule type" value="Genomic_DNA"/>
</dbReference>
<gene>
    <name evidence="2" type="ORF">MKP09_23315</name>
</gene>
<accession>A0ABS9SQK1</accession>
<protein>
    <recommendedName>
        <fullName evidence="4">CBM6 domain-containing protein</fullName>
    </recommendedName>
</protein>
<sequence>MKRLFTNKISNQLKKSIKILWIFLYLGYQTLTLMKKLTSLALSGAFVFLSVLHANSQQTVFMENIGETSVGTSEPTARTYTGFQNYGVRDIQIEAPTGSTTRIKDNSSTSSGYPSASGGNYVNISGNSASYLRINQIYIRGATNIKLAFGVRKARTMEDGSSLIVNVTVDGNTVTFSPILPSGSGTTGWYYFQSTITIPTGSAMNIEFLNSSVNPNSGSFGIDDIVLISDTPLPINFGEIQAVQQHGEMNIGWTTFKETNNDYFEVQLSRNGVRFETIKTVQSKNGNSEMPQHYDTTISMSGTTILLGIPFLVILLFFSWRRKSWPSFLLAVMVISSVGTASCTKGEAGLQETENSQLFIRIKQVDKDGSQTYSKVVKVINR</sequence>
<proteinExistence type="predicted"/>
<name>A0ABS9SQK1_9BACT</name>
<comment type="caution">
    <text evidence="2">The sequence shown here is derived from an EMBL/GenBank/DDBJ whole genome shotgun (WGS) entry which is preliminary data.</text>
</comment>
<keyword evidence="1" id="KW-1133">Transmembrane helix</keyword>
<evidence type="ECO:0008006" key="4">
    <source>
        <dbReference type="Google" id="ProtNLM"/>
    </source>
</evidence>
<dbReference type="Gene3D" id="2.60.120.260">
    <property type="entry name" value="Galactose-binding domain-like"/>
    <property type="match status" value="1"/>
</dbReference>
<evidence type="ECO:0000313" key="3">
    <source>
        <dbReference type="Proteomes" id="UP001202248"/>
    </source>
</evidence>
<reference evidence="2 3" key="1">
    <citation type="submission" date="2022-02" db="EMBL/GenBank/DDBJ databases">
        <authorList>
            <person name="Min J."/>
        </authorList>
    </citation>
    <scope>NUCLEOTIDE SEQUENCE [LARGE SCALE GENOMIC DNA]</scope>
    <source>
        <strain evidence="2 3">GR10-1</strain>
    </source>
</reference>
<feature type="transmembrane region" description="Helical" evidence="1">
    <location>
        <begin position="298"/>
        <end position="318"/>
    </location>
</feature>
<keyword evidence="1" id="KW-0472">Membrane</keyword>
<dbReference type="RefSeq" id="WP_240832957.1">
    <property type="nucleotide sequence ID" value="NZ_JAKWBL010000004.1"/>
</dbReference>
<organism evidence="2 3">
    <name type="scientific">Niabella ginsengisoli</name>
    <dbReference type="NCBI Taxonomy" id="522298"/>
    <lineage>
        <taxon>Bacteria</taxon>
        <taxon>Pseudomonadati</taxon>
        <taxon>Bacteroidota</taxon>
        <taxon>Chitinophagia</taxon>
        <taxon>Chitinophagales</taxon>
        <taxon>Chitinophagaceae</taxon>
        <taxon>Niabella</taxon>
    </lineage>
</organism>
<evidence type="ECO:0000313" key="2">
    <source>
        <dbReference type="EMBL" id="MCH5600632.1"/>
    </source>
</evidence>
<dbReference type="Proteomes" id="UP001202248">
    <property type="component" value="Unassembled WGS sequence"/>
</dbReference>
<keyword evidence="3" id="KW-1185">Reference proteome</keyword>
<evidence type="ECO:0000256" key="1">
    <source>
        <dbReference type="SAM" id="Phobius"/>
    </source>
</evidence>